<sequence length="430" mass="49148">EPEQQTRNQQAEQQLQFVPEPQKDFEVDSIVNLYPKESFDDSEHDLYEVVWKSCWVHANDLHMCKHRAIRDFFNTERGILMKAYEALLRQIPGVSSDIENWRISAFQIDQADKQDGPDYSRFKGLNEEEREKLYSKEVFNENLRLKHYIDTGFCLPSTSENTSSSFLSIELPSFRHSSESIDVLNPTNNCNDSTVSEEHCTANDNQLSEVDYNLNVDTVDGSVNEETNANGTAPNEQNENETSENSVISNFCFNANYNPSVEENNTEEVDSIFESINEVVTNYTLAVSNSQTIPTVATTTIEVAMDSEEECVLLDSASNPVMLPSCFKCGDCGKQFEKMSSLRKHSACHKERVNCDQCSKSFSKLDNLKRHKETHTEKLKCRVCKAGPFSCVFALNRHKQTHSINRYECNCGSSFNRIDNLKKHKKKFNH</sequence>
<feature type="compositionally biased region" description="Polar residues" evidence="7">
    <location>
        <begin position="224"/>
        <end position="234"/>
    </location>
</feature>
<dbReference type="Pfam" id="PF13912">
    <property type="entry name" value="zf-C2H2_6"/>
    <property type="match status" value="1"/>
</dbReference>
<evidence type="ECO:0000256" key="3">
    <source>
        <dbReference type="ARBA" id="ARBA00022771"/>
    </source>
</evidence>
<dbReference type="AlphaFoldDB" id="A0A443S030"/>
<dbReference type="GO" id="GO:0008270">
    <property type="term" value="F:zinc ion binding"/>
    <property type="evidence" value="ECO:0007669"/>
    <property type="project" value="UniProtKB-KW"/>
</dbReference>
<evidence type="ECO:0000256" key="4">
    <source>
        <dbReference type="ARBA" id="ARBA00022833"/>
    </source>
</evidence>
<dbReference type="PANTHER" id="PTHR14003">
    <property type="entry name" value="TRANSCRIPTIONAL REPRESSOR PROTEIN YY"/>
    <property type="match status" value="1"/>
</dbReference>
<keyword evidence="1" id="KW-0479">Metal-binding</keyword>
<keyword evidence="10" id="KW-1185">Reference proteome</keyword>
<dbReference type="GO" id="GO:0000981">
    <property type="term" value="F:DNA-binding transcription factor activity, RNA polymerase II-specific"/>
    <property type="evidence" value="ECO:0007669"/>
    <property type="project" value="TreeGrafter"/>
</dbReference>
<feature type="non-terminal residue" evidence="9">
    <location>
        <position position="1"/>
    </location>
</feature>
<protein>
    <recommendedName>
        <fullName evidence="8">C2H2-type domain-containing protein</fullName>
    </recommendedName>
</protein>
<reference evidence="9 10" key="1">
    <citation type="journal article" date="2018" name="Gigascience">
        <title>Genomes of trombidid mites reveal novel predicted allergens and laterally-transferred genes associated with secondary metabolism.</title>
        <authorList>
            <person name="Dong X."/>
            <person name="Chaisiri K."/>
            <person name="Xia D."/>
            <person name="Armstrong S.D."/>
            <person name="Fang Y."/>
            <person name="Donnelly M.J."/>
            <person name="Kadowaki T."/>
            <person name="McGarry J.W."/>
            <person name="Darby A.C."/>
            <person name="Makepeace B.L."/>
        </authorList>
    </citation>
    <scope>NUCLEOTIDE SEQUENCE [LARGE SCALE GENOMIC DNA]</scope>
    <source>
        <strain evidence="9">UoL-UT</strain>
    </source>
</reference>
<dbReference type="EMBL" id="NCKV01014841">
    <property type="protein sequence ID" value="RWS20899.1"/>
    <property type="molecule type" value="Genomic_DNA"/>
</dbReference>
<feature type="domain" description="C2H2-type" evidence="8">
    <location>
        <begin position="327"/>
        <end position="354"/>
    </location>
</feature>
<name>A0A443S030_9ACAR</name>
<proteinExistence type="predicted"/>
<evidence type="ECO:0000259" key="8">
    <source>
        <dbReference type="PROSITE" id="PS50157"/>
    </source>
</evidence>
<dbReference type="PROSITE" id="PS50157">
    <property type="entry name" value="ZINC_FINGER_C2H2_2"/>
    <property type="match status" value="3"/>
</dbReference>
<dbReference type="InterPro" id="IPR036236">
    <property type="entry name" value="Znf_C2H2_sf"/>
</dbReference>
<dbReference type="Gene3D" id="3.30.160.60">
    <property type="entry name" value="Classic Zinc Finger"/>
    <property type="match status" value="2"/>
</dbReference>
<evidence type="ECO:0000256" key="7">
    <source>
        <dbReference type="SAM" id="MobiDB-lite"/>
    </source>
</evidence>
<dbReference type="GO" id="GO:0031519">
    <property type="term" value="C:PcG protein complex"/>
    <property type="evidence" value="ECO:0007669"/>
    <property type="project" value="TreeGrafter"/>
</dbReference>
<dbReference type="Proteomes" id="UP000288716">
    <property type="component" value="Unassembled WGS sequence"/>
</dbReference>
<evidence type="ECO:0000256" key="2">
    <source>
        <dbReference type="ARBA" id="ARBA00022737"/>
    </source>
</evidence>
<keyword evidence="2" id="KW-0677">Repeat</keyword>
<keyword evidence="4" id="KW-0862">Zinc</keyword>
<evidence type="ECO:0000313" key="10">
    <source>
        <dbReference type="Proteomes" id="UP000288716"/>
    </source>
</evidence>
<dbReference type="PANTHER" id="PTHR14003:SF23">
    <property type="entry name" value="ZINC FINGER PROTEIN 143"/>
    <property type="match status" value="1"/>
</dbReference>
<feature type="domain" description="C2H2-type" evidence="8">
    <location>
        <begin position="407"/>
        <end position="430"/>
    </location>
</feature>
<dbReference type="GO" id="GO:0000785">
    <property type="term" value="C:chromatin"/>
    <property type="evidence" value="ECO:0007669"/>
    <property type="project" value="TreeGrafter"/>
</dbReference>
<dbReference type="GO" id="GO:0005667">
    <property type="term" value="C:transcription regulator complex"/>
    <property type="evidence" value="ECO:0007669"/>
    <property type="project" value="TreeGrafter"/>
</dbReference>
<dbReference type="FunFam" id="3.30.160.60:FF:000446">
    <property type="entry name" value="Zinc finger protein"/>
    <property type="match status" value="1"/>
</dbReference>
<keyword evidence="5" id="KW-0539">Nucleus</keyword>
<evidence type="ECO:0000313" key="9">
    <source>
        <dbReference type="EMBL" id="RWS20899.1"/>
    </source>
</evidence>
<accession>A0A443S030</accession>
<dbReference type="GO" id="GO:0000978">
    <property type="term" value="F:RNA polymerase II cis-regulatory region sequence-specific DNA binding"/>
    <property type="evidence" value="ECO:0007669"/>
    <property type="project" value="TreeGrafter"/>
</dbReference>
<dbReference type="PROSITE" id="PS00028">
    <property type="entry name" value="ZINC_FINGER_C2H2_1"/>
    <property type="match status" value="1"/>
</dbReference>
<dbReference type="STRING" id="299467.A0A443S030"/>
<gene>
    <name evidence="9" type="ORF">B4U80_02330</name>
</gene>
<evidence type="ECO:0000256" key="1">
    <source>
        <dbReference type="ARBA" id="ARBA00022723"/>
    </source>
</evidence>
<dbReference type="VEuPathDB" id="VectorBase:LDEU011141"/>
<organism evidence="9 10">
    <name type="scientific">Leptotrombidium deliense</name>
    <dbReference type="NCBI Taxonomy" id="299467"/>
    <lineage>
        <taxon>Eukaryota</taxon>
        <taxon>Metazoa</taxon>
        <taxon>Ecdysozoa</taxon>
        <taxon>Arthropoda</taxon>
        <taxon>Chelicerata</taxon>
        <taxon>Arachnida</taxon>
        <taxon>Acari</taxon>
        <taxon>Acariformes</taxon>
        <taxon>Trombidiformes</taxon>
        <taxon>Prostigmata</taxon>
        <taxon>Anystina</taxon>
        <taxon>Parasitengona</taxon>
        <taxon>Trombiculoidea</taxon>
        <taxon>Trombiculidae</taxon>
        <taxon>Leptotrombidium</taxon>
    </lineage>
</organism>
<comment type="caution">
    <text evidence="9">The sequence shown here is derived from an EMBL/GenBank/DDBJ whole genome shotgun (WGS) entry which is preliminary data.</text>
</comment>
<keyword evidence="3 6" id="KW-0863">Zinc-finger</keyword>
<dbReference type="InterPro" id="IPR013087">
    <property type="entry name" value="Znf_C2H2_type"/>
</dbReference>
<feature type="domain" description="C2H2-type" evidence="8">
    <location>
        <begin position="353"/>
        <end position="380"/>
    </location>
</feature>
<evidence type="ECO:0000256" key="6">
    <source>
        <dbReference type="PROSITE-ProRule" id="PRU00042"/>
    </source>
</evidence>
<feature type="region of interest" description="Disordered" evidence="7">
    <location>
        <begin position="221"/>
        <end position="244"/>
    </location>
</feature>
<evidence type="ECO:0000256" key="5">
    <source>
        <dbReference type="ARBA" id="ARBA00023242"/>
    </source>
</evidence>
<dbReference type="Pfam" id="PF00096">
    <property type="entry name" value="zf-C2H2"/>
    <property type="match status" value="1"/>
</dbReference>
<dbReference type="SUPFAM" id="SSF57667">
    <property type="entry name" value="beta-beta-alpha zinc fingers"/>
    <property type="match status" value="1"/>
</dbReference>
<dbReference type="SMART" id="SM00355">
    <property type="entry name" value="ZnF_C2H2"/>
    <property type="match status" value="4"/>
</dbReference>
<dbReference type="OrthoDB" id="1405595at2759"/>